<dbReference type="AlphaFoldDB" id="A0A6P6YHC2"/>
<evidence type="ECO:0000313" key="3">
    <source>
        <dbReference type="Proteomes" id="UP000515146"/>
    </source>
</evidence>
<feature type="region of interest" description="Disordered" evidence="2">
    <location>
        <begin position="313"/>
        <end position="336"/>
    </location>
</feature>
<organism evidence="3 4">
    <name type="scientific">Dermatophagoides pteronyssinus</name>
    <name type="common">European house dust mite</name>
    <dbReference type="NCBI Taxonomy" id="6956"/>
    <lineage>
        <taxon>Eukaryota</taxon>
        <taxon>Metazoa</taxon>
        <taxon>Ecdysozoa</taxon>
        <taxon>Arthropoda</taxon>
        <taxon>Chelicerata</taxon>
        <taxon>Arachnida</taxon>
        <taxon>Acari</taxon>
        <taxon>Acariformes</taxon>
        <taxon>Sarcoptiformes</taxon>
        <taxon>Astigmata</taxon>
        <taxon>Psoroptidia</taxon>
        <taxon>Analgoidea</taxon>
        <taxon>Pyroglyphidae</taxon>
        <taxon>Dermatophagoidinae</taxon>
        <taxon>Dermatophagoides</taxon>
    </lineage>
</organism>
<keyword evidence="3" id="KW-1185">Reference proteome</keyword>
<protein>
    <submittedName>
        <fullName evidence="4">Serum response factor homolog A-like isoform X1</fullName>
    </submittedName>
</protein>
<evidence type="ECO:0000256" key="2">
    <source>
        <dbReference type="SAM" id="MobiDB-lite"/>
    </source>
</evidence>
<feature type="compositionally biased region" description="Low complexity" evidence="2">
    <location>
        <begin position="436"/>
        <end position="468"/>
    </location>
</feature>
<feature type="region of interest" description="Disordered" evidence="2">
    <location>
        <begin position="65"/>
        <end position="98"/>
    </location>
</feature>
<sequence>MSPPQQQHVPLLPSLIPVATINTNNVNKNQPTLPIANKNADETIPLQNGKSTNSTTSTITIINRSKQSVQQQQSEKQKSQDQTSNPSNVNDEIAKSDESQISLVKSTIKKLSTKSSTMMSNQQQRIYHSSMDLLNDDQEDKNNGDKMTNKCPLIMVKKCQRTIDSNLLIKDRANSERDLNRLNNSQLMKKMNDQRIMDNRNNQQQQQQRQTQLSKQLMEKEMTITEIYKSLMDKEQILETLYYEINDKNEKIFELQDEIKKRRYDMNEMSRRIIELNQELKQCRCQQHNQQRTTKQSTIIPVTMPVIDYNPFPVGVKDNLDDDDDDDDDPEWTKPAIIARPPLSPQTVPLNRSFSHLSLESMNRQANFHFSNYHHHHSHSQNQRNHYDENHKMFANHQNISLAATATTTTTNRSNQWRTKIPNALKKMVNKKKTISTNSLSSSTTSANTNSTTSSTSSSSSSSSSNASGSIKMKKTNGDCLEELKHILQEKEMLITELRLDAKRTTNKLFELEMSLKRRDEESMIIKKNSEYLEKIYKSKLIE</sequence>
<feature type="compositionally biased region" description="Low complexity" evidence="2">
    <location>
        <begin position="65"/>
        <end position="84"/>
    </location>
</feature>
<evidence type="ECO:0000313" key="4">
    <source>
        <dbReference type="RefSeq" id="XP_027204201.1"/>
    </source>
</evidence>
<reference evidence="4" key="1">
    <citation type="submission" date="2025-08" db="UniProtKB">
        <authorList>
            <consortium name="RefSeq"/>
        </authorList>
    </citation>
    <scope>IDENTIFICATION</scope>
    <source>
        <strain evidence="4">Airmid</strain>
    </source>
</reference>
<dbReference type="OrthoDB" id="6516984at2759"/>
<gene>
    <name evidence="4" type="primary">LOC113797930</name>
</gene>
<feature type="coiled-coil region" evidence="1">
    <location>
        <begin position="238"/>
        <end position="286"/>
    </location>
</feature>
<feature type="region of interest" description="Disordered" evidence="2">
    <location>
        <begin position="431"/>
        <end position="473"/>
    </location>
</feature>
<evidence type="ECO:0000256" key="1">
    <source>
        <dbReference type="SAM" id="Coils"/>
    </source>
</evidence>
<proteinExistence type="predicted"/>
<accession>A0A6P6YHC2</accession>
<dbReference type="GeneID" id="113797930"/>
<name>A0A6P6YHC2_DERPT</name>
<dbReference type="Proteomes" id="UP000515146">
    <property type="component" value="Unplaced"/>
</dbReference>
<dbReference type="RefSeq" id="XP_027204201.1">
    <property type="nucleotide sequence ID" value="XM_027348400.1"/>
</dbReference>
<dbReference type="InParanoid" id="A0A6P6YHC2"/>
<dbReference type="KEGG" id="dpte:113797930"/>
<feature type="compositionally biased region" description="Acidic residues" evidence="2">
    <location>
        <begin position="320"/>
        <end position="330"/>
    </location>
</feature>
<keyword evidence="1" id="KW-0175">Coiled coil</keyword>
<feature type="coiled-coil region" evidence="1">
    <location>
        <begin position="481"/>
        <end position="508"/>
    </location>
</feature>